<dbReference type="AlphaFoldDB" id="A0A368Z600"/>
<comment type="caution">
    <text evidence="5">The sequence shown here is derived from an EMBL/GenBank/DDBJ whole genome shotgun (WGS) entry which is preliminary data.</text>
</comment>
<protein>
    <submittedName>
        <fullName evidence="5">ArsR family transcriptional regulator</fullName>
    </submittedName>
</protein>
<keyword evidence="2" id="KW-0238">DNA-binding</keyword>
<dbReference type="InterPro" id="IPR036390">
    <property type="entry name" value="WH_DNA-bd_sf"/>
</dbReference>
<sequence>MQSYLRGMKNDDILKALAHPVRLQIVHWLKDPDQYFSDQEHSLELGVCASMFARCGLSQPAVSAHLGMLQKAELVTTRRVGQWIYYKRNEQTIARFIQNLTEEI</sequence>
<evidence type="ECO:0000259" key="4">
    <source>
        <dbReference type="PROSITE" id="PS50987"/>
    </source>
</evidence>
<dbReference type="InterPro" id="IPR051081">
    <property type="entry name" value="HTH_MetalResp_TranReg"/>
</dbReference>
<organism evidence="5 6">
    <name type="scientific">Phyllobacterium bourgognense</name>
    <dbReference type="NCBI Taxonomy" id="314236"/>
    <lineage>
        <taxon>Bacteria</taxon>
        <taxon>Pseudomonadati</taxon>
        <taxon>Pseudomonadota</taxon>
        <taxon>Alphaproteobacteria</taxon>
        <taxon>Hyphomicrobiales</taxon>
        <taxon>Phyllobacteriaceae</taxon>
        <taxon>Phyllobacterium</taxon>
    </lineage>
</organism>
<gene>
    <name evidence="5" type="ORF">C7476_101651</name>
</gene>
<dbReference type="InterPro" id="IPR036388">
    <property type="entry name" value="WH-like_DNA-bd_sf"/>
</dbReference>
<dbReference type="GO" id="GO:0003677">
    <property type="term" value="F:DNA binding"/>
    <property type="evidence" value="ECO:0007669"/>
    <property type="project" value="UniProtKB-KW"/>
</dbReference>
<feature type="domain" description="HTH arsR-type" evidence="4">
    <location>
        <begin position="2"/>
        <end position="104"/>
    </location>
</feature>
<dbReference type="EMBL" id="QPJM01000001">
    <property type="protein sequence ID" value="RCW87882.1"/>
    <property type="molecule type" value="Genomic_DNA"/>
</dbReference>
<evidence type="ECO:0000313" key="6">
    <source>
        <dbReference type="Proteomes" id="UP000253324"/>
    </source>
</evidence>
<evidence type="ECO:0000256" key="3">
    <source>
        <dbReference type="ARBA" id="ARBA00023163"/>
    </source>
</evidence>
<dbReference type="Proteomes" id="UP000253324">
    <property type="component" value="Unassembled WGS sequence"/>
</dbReference>
<evidence type="ECO:0000313" key="5">
    <source>
        <dbReference type="EMBL" id="RCW87882.1"/>
    </source>
</evidence>
<dbReference type="InterPro" id="IPR001845">
    <property type="entry name" value="HTH_ArsR_DNA-bd_dom"/>
</dbReference>
<dbReference type="SMART" id="SM00418">
    <property type="entry name" value="HTH_ARSR"/>
    <property type="match status" value="1"/>
</dbReference>
<reference evidence="5 6" key="1">
    <citation type="submission" date="2018-07" db="EMBL/GenBank/DDBJ databases">
        <title>Genomic Encyclopedia of Type Strains, Phase III (KMG-III): the genomes of soil and plant-associated and newly described type strains.</title>
        <authorList>
            <person name="Whitman W."/>
        </authorList>
    </citation>
    <scope>NUCLEOTIDE SEQUENCE [LARGE SCALE GENOMIC DNA]</scope>
    <source>
        <strain evidence="5 6">31-25a</strain>
    </source>
</reference>
<keyword evidence="1" id="KW-0805">Transcription regulation</keyword>
<name>A0A368Z600_9HYPH</name>
<accession>A0A368Z600</accession>
<dbReference type="PROSITE" id="PS50987">
    <property type="entry name" value="HTH_ARSR_2"/>
    <property type="match status" value="1"/>
</dbReference>
<dbReference type="Gene3D" id="1.10.10.10">
    <property type="entry name" value="Winged helix-like DNA-binding domain superfamily/Winged helix DNA-binding domain"/>
    <property type="match status" value="1"/>
</dbReference>
<dbReference type="NCBIfam" id="NF033788">
    <property type="entry name" value="HTH_metalloreg"/>
    <property type="match status" value="1"/>
</dbReference>
<dbReference type="InterPro" id="IPR011991">
    <property type="entry name" value="ArsR-like_HTH"/>
</dbReference>
<dbReference type="PANTHER" id="PTHR33154:SF33">
    <property type="entry name" value="TRANSCRIPTIONAL REPRESSOR SDPR"/>
    <property type="match status" value="1"/>
</dbReference>
<dbReference type="GO" id="GO:0003700">
    <property type="term" value="F:DNA-binding transcription factor activity"/>
    <property type="evidence" value="ECO:0007669"/>
    <property type="project" value="InterPro"/>
</dbReference>
<keyword evidence="3" id="KW-0804">Transcription</keyword>
<dbReference type="CDD" id="cd00090">
    <property type="entry name" value="HTH_ARSR"/>
    <property type="match status" value="1"/>
</dbReference>
<dbReference type="PANTHER" id="PTHR33154">
    <property type="entry name" value="TRANSCRIPTIONAL REGULATOR, ARSR FAMILY"/>
    <property type="match status" value="1"/>
</dbReference>
<keyword evidence="6" id="KW-1185">Reference proteome</keyword>
<evidence type="ECO:0000256" key="2">
    <source>
        <dbReference type="ARBA" id="ARBA00023125"/>
    </source>
</evidence>
<proteinExistence type="predicted"/>
<evidence type="ECO:0000256" key="1">
    <source>
        <dbReference type="ARBA" id="ARBA00023015"/>
    </source>
</evidence>
<dbReference type="SUPFAM" id="SSF46785">
    <property type="entry name" value="Winged helix' DNA-binding domain"/>
    <property type="match status" value="1"/>
</dbReference>